<dbReference type="EMBL" id="AZHW01001050">
    <property type="protein sequence ID" value="ETW94546.1"/>
    <property type="molecule type" value="Genomic_DNA"/>
</dbReference>
<name>W4LB44_ENTF1</name>
<comment type="caution">
    <text evidence="2">The sequence shown here is derived from an EMBL/GenBank/DDBJ whole genome shotgun (WGS) entry which is preliminary data.</text>
</comment>
<keyword evidence="3" id="KW-1185">Reference proteome</keyword>
<keyword evidence="1" id="KW-0472">Membrane</keyword>
<feature type="transmembrane region" description="Helical" evidence="1">
    <location>
        <begin position="6"/>
        <end position="25"/>
    </location>
</feature>
<keyword evidence="1" id="KW-0812">Transmembrane</keyword>
<sequence length="107" mass="12426">MWEWIIGGIATALGLLLVGVFWDDIRDQVASWLRHQGLAHSDLMNAWIRLDDIVGSIRCKIFVKTRQRGQEVISEKTYTMDEITDADVRAELERRGYSERNILDQIH</sequence>
<organism evidence="2 3">
    <name type="scientific">Entotheonella factor</name>
    <dbReference type="NCBI Taxonomy" id="1429438"/>
    <lineage>
        <taxon>Bacteria</taxon>
        <taxon>Pseudomonadati</taxon>
        <taxon>Nitrospinota/Tectimicrobiota group</taxon>
        <taxon>Candidatus Tectimicrobiota</taxon>
        <taxon>Candidatus Entotheonellia</taxon>
        <taxon>Candidatus Entotheonellales</taxon>
        <taxon>Candidatus Entotheonellaceae</taxon>
        <taxon>Candidatus Entotheonella</taxon>
    </lineage>
</organism>
<keyword evidence="1" id="KW-1133">Transmembrane helix</keyword>
<dbReference type="HOGENOM" id="CLU_175362_0_0_7"/>
<proteinExistence type="predicted"/>
<evidence type="ECO:0000313" key="3">
    <source>
        <dbReference type="Proteomes" id="UP000019141"/>
    </source>
</evidence>
<protein>
    <submittedName>
        <fullName evidence="2">Uncharacterized protein</fullName>
    </submittedName>
</protein>
<evidence type="ECO:0000256" key="1">
    <source>
        <dbReference type="SAM" id="Phobius"/>
    </source>
</evidence>
<dbReference type="AlphaFoldDB" id="W4LB44"/>
<accession>W4LB44</accession>
<evidence type="ECO:0000313" key="2">
    <source>
        <dbReference type="EMBL" id="ETW94546.1"/>
    </source>
</evidence>
<gene>
    <name evidence="2" type="ORF">ETSY1_34410</name>
</gene>
<dbReference type="Proteomes" id="UP000019141">
    <property type="component" value="Unassembled WGS sequence"/>
</dbReference>
<reference evidence="2 3" key="1">
    <citation type="journal article" date="2014" name="Nature">
        <title>An environmental bacterial taxon with a large and distinct metabolic repertoire.</title>
        <authorList>
            <person name="Wilson M.C."/>
            <person name="Mori T."/>
            <person name="Ruckert C."/>
            <person name="Uria A.R."/>
            <person name="Helf M.J."/>
            <person name="Takada K."/>
            <person name="Gernert C."/>
            <person name="Steffens U.A."/>
            <person name="Heycke N."/>
            <person name="Schmitt S."/>
            <person name="Rinke C."/>
            <person name="Helfrich E.J."/>
            <person name="Brachmann A.O."/>
            <person name="Gurgui C."/>
            <person name="Wakimoto T."/>
            <person name="Kracht M."/>
            <person name="Crusemann M."/>
            <person name="Hentschel U."/>
            <person name="Abe I."/>
            <person name="Matsunaga S."/>
            <person name="Kalinowski J."/>
            <person name="Takeyama H."/>
            <person name="Piel J."/>
        </authorList>
    </citation>
    <scope>NUCLEOTIDE SEQUENCE [LARGE SCALE GENOMIC DNA]</scope>
    <source>
        <strain evidence="3">TSY1</strain>
    </source>
</reference>